<sequence>ELRGRRIENVLIFFHRGELPKIDTDFDVVKIEYEPNLGNYIKLLSYGQ</sequence>
<reference evidence="1" key="1">
    <citation type="journal article" date="2014" name="Front. Microbiol.">
        <title>High frequency of phylogenetically diverse reductive dehalogenase-homologous genes in deep subseafloor sedimentary metagenomes.</title>
        <authorList>
            <person name="Kawai M."/>
            <person name="Futagami T."/>
            <person name="Toyoda A."/>
            <person name="Takaki Y."/>
            <person name="Nishi S."/>
            <person name="Hori S."/>
            <person name="Arai W."/>
            <person name="Tsubouchi T."/>
            <person name="Morono Y."/>
            <person name="Uchiyama I."/>
            <person name="Ito T."/>
            <person name="Fujiyama A."/>
            <person name="Inagaki F."/>
            <person name="Takami H."/>
        </authorList>
    </citation>
    <scope>NUCLEOTIDE SEQUENCE</scope>
    <source>
        <strain evidence="1">Expedition CK06-06</strain>
    </source>
</reference>
<proteinExistence type="predicted"/>
<evidence type="ECO:0000313" key="1">
    <source>
        <dbReference type="EMBL" id="GAG55623.1"/>
    </source>
</evidence>
<comment type="caution">
    <text evidence="1">The sequence shown here is derived from an EMBL/GenBank/DDBJ whole genome shotgun (WGS) entry which is preliminary data.</text>
</comment>
<name>X0Z5D9_9ZZZZ</name>
<gene>
    <name evidence="1" type="ORF">S01H4_13527</name>
</gene>
<organism evidence="1">
    <name type="scientific">marine sediment metagenome</name>
    <dbReference type="NCBI Taxonomy" id="412755"/>
    <lineage>
        <taxon>unclassified sequences</taxon>
        <taxon>metagenomes</taxon>
        <taxon>ecological metagenomes</taxon>
    </lineage>
</organism>
<protein>
    <submittedName>
        <fullName evidence="1">Uncharacterized protein</fullName>
    </submittedName>
</protein>
<feature type="non-terminal residue" evidence="1">
    <location>
        <position position="1"/>
    </location>
</feature>
<accession>X0Z5D9</accession>
<dbReference type="EMBL" id="BART01005956">
    <property type="protein sequence ID" value="GAG55623.1"/>
    <property type="molecule type" value="Genomic_DNA"/>
</dbReference>
<dbReference type="AlphaFoldDB" id="X0Z5D9"/>